<protein>
    <submittedName>
        <fullName evidence="2">Uncharacterized protein</fullName>
    </submittedName>
</protein>
<keyword evidence="1" id="KW-1133">Transmembrane helix</keyword>
<comment type="caution">
    <text evidence="2">The sequence shown here is derived from an EMBL/GenBank/DDBJ whole genome shotgun (WGS) entry which is preliminary data.</text>
</comment>
<feature type="transmembrane region" description="Helical" evidence="1">
    <location>
        <begin position="21"/>
        <end position="48"/>
    </location>
</feature>
<keyword evidence="3" id="KW-1185">Reference proteome</keyword>
<proteinExistence type="predicted"/>
<keyword evidence="1" id="KW-0472">Membrane</keyword>
<dbReference type="EMBL" id="JAERRF010000012">
    <property type="protein sequence ID" value="MBL1099272.1"/>
    <property type="molecule type" value="Genomic_DNA"/>
</dbReference>
<reference evidence="2 3" key="1">
    <citation type="submission" date="2021-01" db="EMBL/GenBank/DDBJ databases">
        <title>WGS of actinomycetes isolated from Thailand.</title>
        <authorList>
            <person name="Thawai C."/>
        </authorList>
    </citation>
    <scope>NUCLEOTIDE SEQUENCE [LARGE SCALE GENOMIC DNA]</scope>
    <source>
        <strain evidence="2 3">CA1R205</strain>
    </source>
</reference>
<evidence type="ECO:0000256" key="1">
    <source>
        <dbReference type="SAM" id="Phobius"/>
    </source>
</evidence>
<dbReference type="Proteomes" id="UP000634229">
    <property type="component" value="Unassembled WGS sequence"/>
</dbReference>
<name>A0ABS1NGN4_9ACTN</name>
<accession>A0ABS1NGN4</accession>
<keyword evidence="1" id="KW-0812">Transmembrane</keyword>
<evidence type="ECO:0000313" key="2">
    <source>
        <dbReference type="EMBL" id="MBL1099272.1"/>
    </source>
</evidence>
<organism evidence="2 3">
    <name type="scientific">Streptomyces coffeae</name>
    <dbReference type="NCBI Taxonomy" id="621382"/>
    <lineage>
        <taxon>Bacteria</taxon>
        <taxon>Bacillati</taxon>
        <taxon>Actinomycetota</taxon>
        <taxon>Actinomycetes</taxon>
        <taxon>Kitasatosporales</taxon>
        <taxon>Streptomycetaceae</taxon>
        <taxon>Streptomyces</taxon>
    </lineage>
</organism>
<sequence>MSSHDQEPRPPLTLVGKIDNALAILLIIGMAYGLFWLASSVASSYIGFFS</sequence>
<dbReference type="RefSeq" id="WP_201876689.1">
    <property type="nucleotide sequence ID" value="NZ_JAERRF010000012.1"/>
</dbReference>
<gene>
    <name evidence="2" type="ORF">JK363_21920</name>
</gene>
<evidence type="ECO:0000313" key="3">
    <source>
        <dbReference type="Proteomes" id="UP000634229"/>
    </source>
</evidence>